<evidence type="ECO:0000313" key="5">
    <source>
        <dbReference type="Proteomes" id="UP000551499"/>
    </source>
</evidence>
<organism evidence="4 5">
    <name type="scientific">Microcystis aeruginosa BLCC-F108</name>
    <dbReference type="NCBI Taxonomy" id="2755317"/>
    <lineage>
        <taxon>Bacteria</taxon>
        <taxon>Bacillati</taxon>
        <taxon>Cyanobacteriota</taxon>
        <taxon>Cyanophyceae</taxon>
        <taxon>Oscillatoriophycideae</taxon>
        <taxon>Chroococcales</taxon>
        <taxon>Microcystaceae</taxon>
        <taxon>Microcystis</taxon>
    </lineage>
</organism>
<sequence>MVPKKSPRIPLELHQIKAYEFYQKRLASGKEGNEIDDWQQAKEYLSQHPRAILAWNLKMPYRGGKRLIKRLLLSLQSLVRVAWKLLIFPFWLFQQIPGLFAREDKDSRTFAIDVVKTIISALGLIATLLAGIGLIVNYFNSQAEMQLTQQRLITERFSKAVEQIGSGKEEVVIGGIYSLERIAKDSPKDQWTIMEVLTSYIRKNSPIPSNKRQLKPEAEEREKTPEKLPSVSIPVQAALTVIGRRKGDNLAETTDSNKIKILDLSRTNLRGANLNRANLNRASLHLANLNGAFLEEANLDGANLNRANLNGANLDGAKLIGANLIGANLNGANLNGANLNGANLIGAKLIGANLNGANLNGAFLIGAFLIEANLEEANLNGANLNGASLNGAFLRGAFLIGANLNGASLNGAFLRGAFLNGAEGLNPEQIKSACSWEKAIYTEAKWDEDKQLWVVADREANQREIEKLKRDKNSDPPNPRLFSALCDNFCLWNREMLTGDETSTFP</sequence>
<keyword evidence="1" id="KW-0677">Repeat</keyword>
<evidence type="ECO:0000313" key="4">
    <source>
        <dbReference type="EMBL" id="MBC1193112.1"/>
    </source>
</evidence>
<feature type="compositionally biased region" description="Basic and acidic residues" evidence="2">
    <location>
        <begin position="214"/>
        <end position="226"/>
    </location>
</feature>
<dbReference type="AlphaFoldDB" id="A0A841URA7"/>
<keyword evidence="3" id="KW-0812">Transmembrane</keyword>
<dbReference type="SUPFAM" id="SSF141571">
    <property type="entry name" value="Pentapeptide repeat-like"/>
    <property type="match status" value="1"/>
</dbReference>
<evidence type="ECO:0000256" key="1">
    <source>
        <dbReference type="ARBA" id="ARBA00022737"/>
    </source>
</evidence>
<name>A0A841URA7_MICAE</name>
<dbReference type="InterPro" id="IPR001646">
    <property type="entry name" value="5peptide_repeat"/>
</dbReference>
<evidence type="ECO:0000256" key="2">
    <source>
        <dbReference type="SAM" id="MobiDB-lite"/>
    </source>
</evidence>
<keyword evidence="3" id="KW-0472">Membrane</keyword>
<protein>
    <submittedName>
        <fullName evidence="4">Pentapeptide repeat-containing protein</fullName>
    </submittedName>
</protein>
<dbReference type="Pfam" id="PF00805">
    <property type="entry name" value="Pentapeptide"/>
    <property type="match status" value="3"/>
</dbReference>
<feature type="transmembrane region" description="Helical" evidence="3">
    <location>
        <begin position="114"/>
        <end position="139"/>
    </location>
</feature>
<dbReference type="PANTHER" id="PTHR47485:SF1">
    <property type="entry name" value="THYLAKOID LUMENAL 17.4 KDA PROTEIN, CHLOROPLASTIC"/>
    <property type="match status" value="1"/>
</dbReference>
<gene>
    <name evidence="4" type="ORF">H0902_20915</name>
</gene>
<feature type="region of interest" description="Disordered" evidence="2">
    <location>
        <begin position="207"/>
        <end position="229"/>
    </location>
</feature>
<accession>A0A841URA7</accession>
<dbReference type="Proteomes" id="UP000551499">
    <property type="component" value="Unassembled WGS sequence"/>
</dbReference>
<feature type="transmembrane region" description="Helical" evidence="3">
    <location>
        <begin position="71"/>
        <end position="94"/>
    </location>
</feature>
<dbReference type="RefSeq" id="WP_185237934.1">
    <property type="nucleotide sequence ID" value="NZ_JACEGB010000420.1"/>
</dbReference>
<keyword evidence="3" id="KW-1133">Transmembrane helix</keyword>
<comment type="caution">
    <text evidence="4">The sequence shown here is derived from an EMBL/GenBank/DDBJ whole genome shotgun (WGS) entry which is preliminary data.</text>
</comment>
<dbReference type="Gene3D" id="2.160.20.80">
    <property type="entry name" value="E3 ubiquitin-protein ligase SopA"/>
    <property type="match status" value="1"/>
</dbReference>
<reference evidence="4 5" key="1">
    <citation type="submission" date="2020-07" db="EMBL/GenBank/DDBJ databases">
        <title>Genomes of two Microcystis aeruginosa (Cyanobacteria) strains from Florida (USA) with disparate toxicogenic potential.</title>
        <authorList>
            <person name="Lefler F.W."/>
            <person name="Barbosa M."/>
            <person name="Berthold D.E."/>
            <person name="Laughinghouse H.D. IV."/>
        </authorList>
    </citation>
    <scope>NUCLEOTIDE SEQUENCE [LARGE SCALE GENOMIC DNA]</scope>
    <source>
        <strain evidence="4 5">BLCCF108</strain>
    </source>
</reference>
<proteinExistence type="predicted"/>
<dbReference type="EMBL" id="JACEGB010000420">
    <property type="protein sequence ID" value="MBC1193112.1"/>
    <property type="molecule type" value="Genomic_DNA"/>
</dbReference>
<evidence type="ECO:0000256" key="3">
    <source>
        <dbReference type="SAM" id="Phobius"/>
    </source>
</evidence>
<dbReference type="PANTHER" id="PTHR47485">
    <property type="entry name" value="THYLAKOID LUMENAL 17.4 KDA PROTEIN, CHLOROPLASTIC"/>
    <property type="match status" value="1"/>
</dbReference>